<evidence type="ECO:0000259" key="6">
    <source>
        <dbReference type="Pfam" id="PF03469"/>
    </source>
</evidence>
<dbReference type="PANTHER" id="PTHR21596">
    <property type="entry name" value="RIBONUCLEASE P SUBUNIT P38"/>
    <property type="match status" value="1"/>
</dbReference>
<feature type="domain" description="Factor of DNA methylation 1-5/IDN2" evidence="6">
    <location>
        <begin position="609"/>
        <end position="738"/>
    </location>
</feature>
<feature type="domain" description="Zinc finger-XS" evidence="7">
    <location>
        <begin position="172"/>
        <end position="214"/>
    </location>
</feature>
<evidence type="ECO:0000256" key="1">
    <source>
        <dbReference type="ARBA" id="ARBA00023054"/>
    </source>
</evidence>
<dbReference type="Pfam" id="PF03468">
    <property type="entry name" value="XS"/>
    <property type="match status" value="1"/>
</dbReference>
<accession>A0AAP0JWV5</accession>
<gene>
    <name evidence="8" type="ORF">Scep_010699</name>
</gene>
<dbReference type="Pfam" id="PF03470">
    <property type="entry name" value="zf-XS"/>
    <property type="match status" value="1"/>
</dbReference>
<feature type="domain" description="XS" evidence="5">
    <location>
        <begin position="244"/>
        <end position="354"/>
    </location>
</feature>
<dbReference type="GO" id="GO:0080188">
    <property type="term" value="P:gene silencing by siRNA-directed DNA methylation"/>
    <property type="evidence" value="ECO:0007669"/>
    <property type="project" value="InterPro"/>
</dbReference>
<feature type="region of interest" description="Disordered" evidence="4">
    <location>
        <begin position="457"/>
        <end position="491"/>
    </location>
</feature>
<feature type="coiled-coil region" evidence="3">
    <location>
        <begin position="522"/>
        <end position="616"/>
    </location>
</feature>
<reference evidence="8 9" key="1">
    <citation type="submission" date="2024-01" db="EMBL/GenBank/DDBJ databases">
        <title>Genome assemblies of Stephania.</title>
        <authorList>
            <person name="Yang L."/>
        </authorList>
    </citation>
    <scope>NUCLEOTIDE SEQUENCE [LARGE SCALE GENOMIC DNA]</scope>
    <source>
        <strain evidence="8">JXDWG</strain>
        <tissue evidence="8">Leaf</tissue>
    </source>
</reference>
<dbReference type="EMBL" id="JBBNAG010000004">
    <property type="protein sequence ID" value="KAK9141018.1"/>
    <property type="molecule type" value="Genomic_DNA"/>
</dbReference>
<evidence type="ECO:0008006" key="10">
    <source>
        <dbReference type="Google" id="ProtNLM"/>
    </source>
</evidence>
<dbReference type="Pfam" id="PF03469">
    <property type="entry name" value="XH"/>
    <property type="match status" value="1"/>
</dbReference>
<evidence type="ECO:0000259" key="5">
    <source>
        <dbReference type="Pfam" id="PF03468"/>
    </source>
</evidence>
<evidence type="ECO:0000256" key="3">
    <source>
        <dbReference type="SAM" id="Coils"/>
    </source>
</evidence>
<dbReference type="Proteomes" id="UP001419268">
    <property type="component" value="Unassembled WGS sequence"/>
</dbReference>
<sequence>MHNTMALNLEVFGVDLVGEGFVDISNDFCITGDSAFVLETCMLIISVRNSIENWLRDCSGLVVVNSCLRALNFEGFCVDLVGEGYVDISKSWCICGFVMETCMLIISVSKCVVFFECFGFDRCSILETSMDHSSEEESEISESEINEYGNIYYEALKNGKHKVKLSDSNFSCPFCPGKKKQTYMYKELFQHASGVAKGSKSRSNKQKANHLGLAKYLESVLAPTVSSSAPTDVKAPPKEQKKNELFVYPWVGIVVNLPVELKDGRYVGESGSRLRDELTSKGFNPVRVHCLWSRHGHSGKAIVEFNKDWPGFNNAMSFEKYFETSHQGKRDWYARKFRGSNLYGWIARGDDYNSEGIVGNHLSKSRDLKTIADIVSEEERKTDTLVKKLATTIEDKNRDLKEIEYKYNETHMSLRNLMHENDELHDKYNKEISMMQQSARVHFKKILDEHEKLKSGLDSQRTELEKRTKELKKREAQNESQKRKLEEEREKNAARNKLLHMATLEQEKADKNVLMLAEDQKLEKQLDAKQALELEIEGLRGSLNVMKHMGGDSSEEDSEVKKKVEEIHNSLKEKEAELEDLEDLNQTLIVKERMSNDELQEAKKELINRMGELDSKPFQDSCKQKYSVDEAEERAVVLCSTWEDYLRDPEWHPFKVIEVNDKHQEIINKEDEKLKELKGELGEEAYNAVITALTEMNEYNPSGRYIVPELWNFKDGRKATLKEGVSFILRQWKLHKRKRTN</sequence>
<proteinExistence type="predicted"/>
<dbReference type="InterPro" id="IPR005380">
    <property type="entry name" value="XS_domain"/>
</dbReference>
<evidence type="ECO:0000256" key="4">
    <source>
        <dbReference type="SAM" id="MobiDB-lite"/>
    </source>
</evidence>
<keyword evidence="9" id="KW-1185">Reference proteome</keyword>
<protein>
    <recommendedName>
        <fullName evidence="10">XH/XS domain-containing protein</fullName>
    </recommendedName>
</protein>
<evidence type="ECO:0000313" key="9">
    <source>
        <dbReference type="Proteomes" id="UP001419268"/>
    </source>
</evidence>
<evidence type="ECO:0000259" key="7">
    <source>
        <dbReference type="Pfam" id="PF03470"/>
    </source>
</evidence>
<dbReference type="Gene3D" id="3.30.70.2890">
    <property type="entry name" value="XS domain"/>
    <property type="match status" value="1"/>
</dbReference>
<dbReference type="CDD" id="cd12266">
    <property type="entry name" value="RRM_like_XS"/>
    <property type="match status" value="1"/>
</dbReference>
<dbReference type="PANTHER" id="PTHR21596:SF65">
    <property type="entry name" value="PROTEIN INVOLVED IN DE NOVO 2-RELATED"/>
    <property type="match status" value="1"/>
</dbReference>
<dbReference type="InterPro" id="IPR005379">
    <property type="entry name" value="FDM1-5/IDN2_XH"/>
</dbReference>
<evidence type="ECO:0000313" key="8">
    <source>
        <dbReference type="EMBL" id="KAK9141018.1"/>
    </source>
</evidence>
<dbReference type="InterPro" id="IPR038588">
    <property type="entry name" value="XS_domain_sf"/>
</dbReference>
<dbReference type="InterPro" id="IPR045177">
    <property type="entry name" value="FDM1-5/IDN2"/>
</dbReference>
<name>A0AAP0JWV5_9MAGN</name>
<dbReference type="InterPro" id="IPR005381">
    <property type="entry name" value="Znf-XS_domain"/>
</dbReference>
<keyword evidence="1 3" id="KW-0175">Coiled coil</keyword>
<comment type="caution">
    <text evidence="8">The sequence shown here is derived from an EMBL/GenBank/DDBJ whole genome shotgun (WGS) entry which is preliminary data.</text>
</comment>
<keyword evidence="2" id="KW-0943">RNA-mediated gene silencing</keyword>
<evidence type="ECO:0000256" key="2">
    <source>
        <dbReference type="ARBA" id="ARBA00023158"/>
    </source>
</evidence>
<organism evidence="8 9">
    <name type="scientific">Stephania cephalantha</name>
    <dbReference type="NCBI Taxonomy" id="152367"/>
    <lineage>
        <taxon>Eukaryota</taxon>
        <taxon>Viridiplantae</taxon>
        <taxon>Streptophyta</taxon>
        <taxon>Embryophyta</taxon>
        <taxon>Tracheophyta</taxon>
        <taxon>Spermatophyta</taxon>
        <taxon>Magnoliopsida</taxon>
        <taxon>Ranunculales</taxon>
        <taxon>Menispermaceae</taxon>
        <taxon>Menispermoideae</taxon>
        <taxon>Cissampelideae</taxon>
        <taxon>Stephania</taxon>
    </lineage>
</organism>
<dbReference type="AlphaFoldDB" id="A0AAP0JWV5"/>